<gene>
    <name evidence="1" type="ORF">L6452_09186</name>
</gene>
<dbReference type="Proteomes" id="UP001055879">
    <property type="component" value="Linkage Group LG03"/>
</dbReference>
<name>A0ACB9DJN5_ARCLA</name>
<sequence length="130" mass="14712">MLGEISLVRKLTTLCKSQSSENMIARVYPQLNKIFQHYTFTHHTCKWKISSHINQAGCTEHSPHSPSVVGEYCWSMLPANSAGDRPLIAGGRRPLDLGADVHPWLSVFSTTYPFLEELRLKRMVVSDENL</sequence>
<keyword evidence="2" id="KW-1185">Reference proteome</keyword>
<evidence type="ECO:0000313" key="2">
    <source>
        <dbReference type="Proteomes" id="UP001055879"/>
    </source>
</evidence>
<proteinExistence type="predicted"/>
<comment type="caution">
    <text evidence="1">The sequence shown here is derived from an EMBL/GenBank/DDBJ whole genome shotgun (WGS) entry which is preliminary data.</text>
</comment>
<dbReference type="EMBL" id="CM042049">
    <property type="protein sequence ID" value="KAI3746747.1"/>
    <property type="molecule type" value="Genomic_DNA"/>
</dbReference>
<accession>A0ACB9DJN5</accession>
<reference evidence="1 2" key="2">
    <citation type="journal article" date="2022" name="Mol. Ecol. Resour.">
        <title>The genomes of chicory, endive, great burdock and yacon provide insights into Asteraceae paleo-polyploidization history and plant inulin production.</title>
        <authorList>
            <person name="Fan W."/>
            <person name="Wang S."/>
            <person name="Wang H."/>
            <person name="Wang A."/>
            <person name="Jiang F."/>
            <person name="Liu H."/>
            <person name="Zhao H."/>
            <person name="Xu D."/>
            <person name="Zhang Y."/>
        </authorList>
    </citation>
    <scope>NUCLEOTIDE SEQUENCE [LARGE SCALE GENOMIC DNA]</scope>
    <source>
        <strain evidence="2">cv. Niubang</strain>
    </source>
</reference>
<organism evidence="1 2">
    <name type="scientific">Arctium lappa</name>
    <name type="common">Greater burdock</name>
    <name type="synonym">Lappa major</name>
    <dbReference type="NCBI Taxonomy" id="4217"/>
    <lineage>
        <taxon>Eukaryota</taxon>
        <taxon>Viridiplantae</taxon>
        <taxon>Streptophyta</taxon>
        <taxon>Embryophyta</taxon>
        <taxon>Tracheophyta</taxon>
        <taxon>Spermatophyta</taxon>
        <taxon>Magnoliopsida</taxon>
        <taxon>eudicotyledons</taxon>
        <taxon>Gunneridae</taxon>
        <taxon>Pentapetalae</taxon>
        <taxon>asterids</taxon>
        <taxon>campanulids</taxon>
        <taxon>Asterales</taxon>
        <taxon>Asteraceae</taxon>
        <taxon>Carduoideae</taxon>
        <taxon>Cardueae</taxon>
        <taxon>Arctiinae</taxon>
        <taxon>Arctium</taxon>
    </lineage>
</organism>
<protein>
    <submittedName>
        <fullName evidence="1">Uncharacterized protein</fullName>
    </submittedName>
</protein>
<evidence type="ECO:0000313" key="1">
    <source>
        <dbReference type="EMBL" id="KAI3746747.1"/>
    </source>
</evidence>
<reference evidence="2" key="1">
    <citation type="journal article" date="2022" name="Mol. Ecol. Resour.">
        <title>The genomes of chicory, endive, great burdock and yacon provide insights into Asteraceae palaeo-polyploidization history and plant inulin production.</title>
        <authorList>
            <person name="Fan W."/>
            <person name="Wang S."/>
            <person name="Wang H."/>
            <person name="Wang A."/>
            <person name="Jiang F."/>
            <person name="Liu H."/>
            <person name="Zhao H."/>
            <person name="Xu D."/>
            <person name="Zhang Y."/>
        </authorList>
    </citation>
    <scope>NUCLEOTIDE SEQUENCE [LARGE SCALE GENOMIC DNA]</scope>
    <source>
        <strain evidence="2">cv. Niubang</strain>
    </source>
</reference>